<organism evidence="3 4">
    <name type="scientific">Portunus trituberculatus</name>
    <name type="common">Swimming crab</name>
    <name type="synonym">Neptunus trituberculatus</name>
    <dbReference type="NCBI Taxonomy" id="210409"/>
    <lineage>
        <taxon>Eukaryota</taxon>
        <taxon>Metazoa</taxon>
        <taxon>Ecdysozoa</taxon>
        <taxon>Arthropoda</taxon>
        <taxon>Crustacea</taxon>
        <taxon>Multicrustacea</taxon>
        <taxon>Malacostraca</taxon>
        <taxon>Eumalacostraca</taxon>
        <taxon>Eucarida</taxon>
        <taxon>Decapoda</taxon>
        <taxon>Pleocyemata</taxon>
        <taxon>Brachyura</taxon>
        <taxon>Eubrachyura</taxon>
        <taxon>Portunoidea</taxon>
        <taxon>Portunidae</taxon>
        <taxon>Portuninae</taxon>
        <taxon>Portunus</taxon>
    </lineage>
</organism>
<comment type="caution">
    <text evidence="3">The sequence shown here is derived from an EMBL/GenBank/DDBJ whole genome shotgun (WGS) entry which is preliminary data.</text>
</comment>
<keyword evidence="2" id="KW-1133">Transmembrane helix</keyword>
<proteinExistence type="predicted"/>
<evidence type="ECO:0000313" key="3">
    <source>
        <dbReference type="EMBL" id="MPC51523.1"/>
    </source>
</evidence>
<name>A0A5B7G2P2_PORTR</name>
<dbReference type="EMBL" id="VSRR010010234">
    <property type="protein sequence ID" value="MPC51523.1"/>
    <property type="molecule type" value="Genomic_DNA"/>
</dbReference>
<keyword evidence="4" id="KW-1185">Reference proteome</keyword>
<feature type="transmembrane region" description="Helical" evidence="2">
    <location>
        <begin position="81"/>
        <end position="109"/>
    </location>
</feature>
<evidence type="ECO:0000256" key="1">
    <source>
        <dbReference type="SAM" id="MobiDB-lite"/>
    </source>
</evidence>
<keyword evidence="2" id="KW-0812">Transmembrane</keyword>
<reference evidence="3 4" key="1">
    <citation type="submission" date="2019-05" db="EMBL/GenBank/DDBJ databases">
        <title>Another draft genome of Portunus trituberculatus and its Hox gene families provides insights of decapod evolution.</title>
        <authorList>
            <person name="Jeong J.-H."/>
            <person name="Song I."/>
            <person name="Kim S."/>
            <person name="Choi T."/>
            <person name="Kim D."/>
            <person name="Ryu S."/>
            <person name="Kim W."/>
        </authorList>
    </citation>
    <scope>NUCLEOTIDE SEQUENCE [LARGE SCALE GENOMIC DNA]</scope>
    <source>
        <tissue evidence="3">Muscle</tissue>
    </source>
</reference>
<accession>A0A5B7G2P2</accession>
<feature type="compositionally biased region" description="Basic residues" evidence="1">
    <location>
        <begin position="48"/>
        <end position="57"/>
    </location>
</feature>
<gene>
    <name evidence="3" type="ORF">E2C01_045371</name>
</gene>
<feature type="region of interest" description="Disordered" evidence="1">
    <location>
        <begin position="43"/>
        <end position="62"/>
    </location>
</feature>
<evidence type="ECO:0000256" key="2">
    <source>
        <dbReference type="SAM" id="Phobius"/>
    </source>
</evidence>
<keyword evidence="2" id="KW-0472">Membrane</keyword>
<dbReference type="AlphaFoldDB" id="A0A5B7G2P2"/>
<dbReference type="Proteomes" id="UP000324222">
    <property type="component" value="Unassembled WGS sequence"/>
</dbReference>
<protein>
    <submittedName>
        <fullName evidence="3">Uncharacterized protein</fullName>
    </submittedName>
</protein>
<sequence length="159" mass="17946">MEAQTRDGLFKVENFRYVIVKSTYQKRNDCQRIFELLQEEEKDGEKEKKKKKEKNGRKKEEEEEVVVLVVEVEVETVLSTALIVIVVVSLVYFVGAAEIVVVVVVVVVIGTGMEYEMVAVRGPHVKVSRSLQCDLVPVTGCLRGAPMTQRMIEVHSYSG</sequence>
<evidence type="ECO:0000313" key="4">
    <source>
        <dbReference type="Proteomes" id="UP000324222"/>
    </source>
</evidence>